<comment type="subcellular location">
    <subcellularLocation>
        <location evidence="1">Endoplasmic reticulum membrane</location>
        <topology evidence="1">Single-pass membrane protein</topology>
    </subcellularLocation>
</comment>
<dbReference type="EMBL" id="CP039852">
    <property type="protein sequence ID" value="QCZ92622.1"/>
    <property type="molecule type" value="Genomic_DNA"/>
</dbReference>
<keyword evidence="5" id="KW-0472">Membrane</keyword>
<proteinExistence type="predicted"/>
<dbReference type="GO" id="GO:0004577">
    <property type="term" value="F:N-acetylglucosaminyldiphosphodolichol N-acetylglucosaminyltransferase activity"/>
    <property type="evidence" value="ECO:0007669"/>
    <property type="project" value="TreeGrafter"/>
</dbReference>
<dbReference type="PANTHER" id="PTHR12154:SF4">
    <property type="entry name" value="UDP-N-ACETYLGLUCOSAMINE TRANSFERASE SUBUNIT ALG14 HOMOLOG"/>
    <property type="match status" value="1"/>
</dbReference>
<keyword evidence="6" id="KW-0808">Transferase</keyword>
<evidence type="ECO:0000256" key="1">
    <source>
        <dbReference type="ARBA" id="ARBA00004389"/>
    </source>
</evidence>
<name>A0A5B7YAF1_9ALTE</name>
<evidence type="ECO:0000256" key="5">
    <source>
        <dbReference type="ARBA" id="ARBA00023136"/>
    </source>
</evidence>
<dbReference type="Pfam" id="PF08660">
    <property type="entry name" value="Alg14"/>
    <property type="match status" value="1"/>
</dbReference>
<keyword evidence="4" id="KW-1133">Transmembrane helix</keyword>
<dbReference type="KEGG" id="salk:FBQ74_03665"/>
<dbReference type="InterPro" id="IPR013969">
    <property type="entry name" value="Oligosacch_biosynth_Alg14"/>
</dbReference>
<dbReference type="Gene3D" id="3.40.50.2000">
    <property type="entry name" value="Glycogen Phosphorylase B"/>
    <property type="match status" value="1"/>
</dbReference>
<dbReference type="PANTHER" id="PTHR12154">
    <property type="entry name" value="GLYCOSYL TRANSFERASE-RELATED"/>
    <property type="match status" value="1"/>
</dbReference>
<sequence>MKKKKLLAVASQGGHLIQLLRLKPVFDRYQTSYVSNQYREGMEDDFSQVIDANSDEKLKLLVLFAQMAWIIFTKRPDVVISSGAAPGLIAIMLGKMVGAKTIWIDSIANAEELSLSGKKAGAFADLWLTQWPNLVQPTGPQYQGRVL</sequence>
<protein>
    <submittedName>
        <fullName evidence="6">UDP-N-acetylglucosamine--LPS N-acetylglucosamine transferase</fullName>
    </submittedName>
</protein>
<dbReference type="Proteomes" id="UP000304912">
    <property type="component" value="Chromosome"/>
</dbReference>
<keyword evidence="3" id="KW-0256">Endoplasmic reticulum</keyword>
<dbReference type="OrthoDB" id="555447at2"/>
<dbReference type="GO" id="GO:0006488">
    <property type="term" value="P:dolichol-linked oligosaccharide biosynthetic process"/>
    <property type="evidence" value="ECO:0007669"/>
    <property type="project" value="InterPro"/>
</dbReference>
<evidence type="ECO:0000256" key="3">
    <source>
        <dbReference type="ARBA" id="ARBA00022824"/>
    </source>
</evidence>
<dbReference type="RefSeq" id="WP_139755374.1">
    <property type="nucleotide sequence ID" value="NZ_CP039852.1"/>
</dbReference>
<evidence type="ECO:0000256" key="4">
    <source>
        <dbReference type="ARBA" id="ARBA00022989"/>
    </source>
</evidence>
<evidence type="ECO:0000256" key="2">
    <source>
        <dbReference type="ARBA" id="ARBA00022692"/>
    </source>
</evidence>
<keyword evidence="7" id="KW-1185">Reference proteome</keyword>
<dbReference type="AlphaFoldDB" id="A0A5B7YAF1"/>
<reference evidence="6 7" key="1">
    <citation type="submission" date="2019-04" db="EMBL/GenBank/DDBJ databases">
        <title>Salinimonas iocasae sp. nov., a halophilic bacterium isolated from the outer tube casing of tubeworms in Okinawa Trough.</title>
        <authorList>
            <person name="Zhang H."/>
            <person name="Wang H."/>
            <person name="Li C."/>
        </authorList>
    </citation>
    <scope>NUCLEOTIDE SEQUENCE [LARGE SCALE GENOMIC DNA]</scope>
    <source>
        <strain evidence="6 7">KX18D6</strain>
    </source>
</reference>
<accession>A0A5B7YAF1</accession>
<keyword evidence="2" id="KW-0812">Transmembrane</keyword>
<gene>
    <name evidence="6" type="ORF">FBQ74_03665</name>
</gene>
<evidence type="ECO:0000313" key="6">
    <source>
        <dbReference type="EMBL" id="QCZ92622.1"/>
    </source>
</evidence>
<organism evidence="6 7">
    <name type="scientific">Salinimonas iocasae</name>
    <dbReference type="NCBI Taxonomy" id="2572577"/>
    <lineage>
        <taxon>Bacteria</taxon>
        <taxon>Pseudomonadati</taxon>
        <taxon>Pseudomonadota</taxon>
        <taxon>Gammaproteobacteria</taxon>
        <taxon>Alteromonadales</taxon>
        <taxon>Alteromonadaceae</taxon>
        <taxon>Alteromonas/Salinimonas group</taxon>
        <taxon>Salinimonas</taxon>
    </lineage>
</organism>
<evidence type="ECO:0000313" key="7">
    <source>
        <dbReference type="Proteomes" id="UP000304912"/>
    </source>
</evidence>